<accession>A0A6V8L7P2</accession>
<name>A0A6V8L7P2_9ACTN</name>
<dbReference type="GO" id="GO:0046872">
    <property type="term" value="F:metal ion binding"/>
    <property type="evidence" value="ECO:0007669"/>
    <property type="project" value="InterPro"/>
</dbReference>
<dbReference type="InterPro" id="IPR034660">
    <property type="entry name" value="DinB/YfiT-like"/>
</dbReference>
<keyword evidence="3" id="KW-1185">Reference proteome</keyword>
<dbReference type="Gene3D" id="1.20.120.450">
    <property type="entry name" value="dinb family like domain"/>
    <property type="match status" value="1"/>
</dbReference>
<evidence type="ECO:0000259" key="1">
    <source>
        <dbReference type="Pfam" id="PF11716"/>
    </source>
</evidence>
<dbReference type="InterPro" id="IPR017520">
    <property type="entry name" value="CHP03086"/>
</dbReference>
<dbReference type="EMBL" id="BLPG01000001">
    <property type="protein sequence ID" value="GFJ88675.1"/>
    <property type="molecule type" value="Genomic_DNA"/>
</dbReference>
<sequence>MPLIDAESLDPRAVRLARPGRGGVRGGAVIRERLSRRAEKRGTNSLINGDDRPMDVLELYRRSLDWYVGTVRGAGRWDAPTPCAGWDVRTLVNHVASEDRWTAPLFGGQTIEQVGDRFEGDLLGADPVGNAVDAAQEAGRAVAEPGAIDRTVRLSFGATPAAEYAYQLAAEHLIHGWDLAVAIGADRNLDPDAVHACAEWFASQEDLFRSWGVIGPRVELPAGATEQDRLLSSFGRDPAWRPNT</sequence>
<gene>
    <name evidence="2" type="ORF">Prum_023170</name>
</gene>
<dbReference type="Proteomes" id="UP000482960">
    <property type="component" value="Unassembled WGS sequence"/>
</dbReference>
<dbReference type="InterPro" id="IPR017517">
    <property type="entry name" value="Maleyloyr_isom"/>
</dbReference>
<dbReference type="NCBIfam" id="TIGR03083">
    <property type="entry name" value="maleylpyruvate isomerase family mycothiol-dependent enzyme"/>
    <property type="match status" value="1"/>
</dbReference>
<reference evidence="2 3" key="1">
    <citation type="submission" date="2020-03" db="EMBL/GenBank/DDBJ databases">
        <title>Whole genome shotgun sequence of Phytohabitans rumicis NBRC 108638.</title>
        <authorList>
            <person name="Komaki H."/>
            <person name="Tamura T."/>
        </authorList>
    </citation>
    <scope>NUCLEOTIDE SEQUENCE [LARGE SCALE GENOMIC DNA]</scope>
    <source>
        <strain evidence="2 3">NBRC 108638</strain>
    </source>
</reference>
<protein>
    <submittedName>
        <fullName evidence="2">TIGR03086 family protein</fullName>
    </submittedName>
</protein>
<reference evidence="2 3" key="2">
    <citation type="submission" date="2020-03" db="EMBL/GenBank/DDBJ databases">
        <authorList>
            <person name="Ichikawa N."/>
            <person name="Kimura A."/>
            <person name="Kitahashi Y."/>
            <person name="Uohara A."/>
        </authorList>
    </citation>
    <scope>NUCLEOTIDE SEQUENCE [LARGE SCALE GENOMIC DNA]</scope>
    <source>
        <strain evidence="2 3">NBRC 108638</strain>
    </source>
</reference>
<feature type="domain" description="Mycothiol-dependent maleylpyruvate isomerase metal-binding" evidence="1">
    <location>
        <begin position="68"/>
        <end position="180"/>
    </location>
</feature>
<evidence type="ECO:0000313" key="2">
    <source>
        <dbReference type="EMBL" id="GFJ88675.1"/>
    </source>
</evidence>
<comment type="caution">
    <text evidence="2">The sequence shown here is derived from an EMBL/GenBank/DDBJ whole genome shotgun (WGS) entry which is preliminary data.</text>
</comment>
<dbReference type="SUPFAM" id="SSF109854">
    <property type="entry name" value="DinB/YfiT-like putative metalloenzymes"/>
    <property type="match status" value="1"/>
</dbReference>
<evidence type="ECO:0000313" key="3">
    <source>
        <dbReference type="Proteomes" id="UP000482960"/>
    </source>
</evidence>
<dbReference type="Pfam" id="PF11716">
    <property type="entry name" value="MDMPI_N"/>
    <property type="match status" value="1"/>
</dbReference>
<dbReference type="AlphaFoldDB" id="A0A6V8L7P2"/>
<organism evidence="2 3">
    <name type="scientific">Phytohabitans rumicis</name>
    <dbReference type="NCBI Taxonomy" id="1076125"/>
    <lineage>
        <taxon>Bacteria</taxon>
        <taxon>Bacillati</taxon>
        <taxon>Actinomycetota</taxon>
        <taxon>Actinomycetes</taxon>
        <taxon>Micromonosporales</taxon>
        <taxon>Micromonosporaceae</taxon>
    </lineage>
</organism>
<dbReference type="NCBIfam" id="TIGR03086">
    <property type="entry name" value="TIGR03086 family metal-binding protein"/>
    <property type="match status" value="1"/>
</dbReference>
<dbReference type="InterPro" id="IPR024344">
    <property type="entry name" value="MDMPI_metal-binding"/>
</dbReference>
<proteinExistence type="predicted"/>